<accession>A0ACA9UG37</accession>
<keyword evidence="2" id="KW-1185">Reference proteome</keyword>
<proteinExistence type="predicted"/>
<dbReference type="Proteomes" id="UP000836387">
    <property type="component" value="Unassembled WGS sequence"/>
</dbReference>
<gene>
    <name evidence="1" type="ORF">CRV2_00020818</name>
</gene>
<evidence type="ECO:0000313" key="2">
    <source>
        <dbReference type="Proteomes" id="UP000836387"/>
    </source>
</evidence>
<dbReference type="EMBL" id="CADEHS020000355">
    <property type="protein sequence ID" value="CAG9951649.1"/>
    <property type="molecule type" value="Genomic_DNA"/>
</dbReference>
<protein>
    <submittedName>
        <fullName evidence="1">Uncharacterized protein</fullName>
    </submittedName>
</protein>
<comment type="caution">
    <text evidence="1">The sequence shown here is derived from an EMBL/GenBank/DDBJ whole genome shotgun (WGS) entry which is preliminary data.</text>
</comment>
<name>A0ACA9UG37_BIOOC</name>
<reference evidence="1" key="2">
    <citation type="submission" date="2021-10" db="EMBL/GenBank/DDBJ databases">
        <authorList>
            <person name="Piombo E."/>
        </authorList>
    </citation>
    <scope>NUCLEOTIDE SEQUENCE</scope>
</reference>
<reference evidence="1" key="1">
    <citation type="submission" date="2020-04" db="EMBL/GenBank/DDBJ databases">
        <authorList>
            <person name="Broberg M."/>
        </authorList>
    </citation>
    <scope>NUCLEOTIDE SEQUENCE</scope>
</reference>
<sequence length="283" mass="32107">MTKATGREEEAPLLRKRGADDQHAPPKRPKLEAKTDITRWRLKDDDSRHTWHYLEDEKAASEWPQSYAEKYYLNLPLGLPDLPTAATPKESAENGLTFFEKLQLPSGHWGCEYGGPMFLLPGIVIAWHVTKTPIPSAFATEIKNYLTARAHPDDGGWGLHIEGESTVFGTTLNYIILRLVGVDPEDPVMVKARGTLHKLGELSTDHTGRNSGWQYWESSHGTSSILYPLRSGSSRTGPIAPWRWWIHIRQVFLPMGYIYSKKWSCEEDDVIRGLKEELCPTTR</sequence>
<organism evidence="1 2">
    <name type="scientific">Clonostachys rosea f. rosea IK726</name>
    <dbReference type="NCBI Taxonomy" id="1349383"/>
    <lineage>
        <taxon>Eukaryota</taxon>
        <taxon>Fungi</taxon>
        <taxon>Dikarya</taxon>
        <taxon>Ascomycota</taxon>
        <taxon>Pezizomycotina</taxon>
        <taxon>Sordariomycetes</taxon>
        <taxon>Hypocreomycetidae</taxon>
        <taxon>Hypocreales</taxon>
        <taxon>Bionectriaceae</taxon>
        <taxon>Clonostachys</taxon>
    </lineage>
</organism>
<evidence type="ECO:0000313" key="1">
    <source>
        <dbReference type="EMBL" id="CAG9951649.1"/>
    </source>
</evidence>